<comment type="caution">
    <text evidence="1">The sequence shown here is derived from an EMBL/GenBank/DDBJ whole genome shotgun (WGS) entry which is preliminary data.</text>
</comment>
<reference evidence="1 2" key="1">
    <citation type="submission" date="2016-08" db="EMBL/GenBank/DDBJ databases">
        <title>Draft genome sequence of Candidatus Piscirickettsia litoralis, from seawater.</title>
        <authorList>
            <person name="Wan X."/>
            <person name="Lee A.J."/>
            <person name="Hou S."/>
            <person name="Donachie S.P."/>
        </authorList>
    </citation>
    <scope>NUCLEOTIDE SEQUENCE [LARGE SCALE GENOMIC DNA]</scope>
    <source>
        <strain evidence="1 2">Y2</strain>
    </source>
</reference>
<keyword evidence="2" id="KW-1185">Reference proteome</keyword>
<accession>A0ABX3A4R2</accession>
<sequence length="215" mass="23827">MAQPNLAAIKLKLNNIKAQNQHQDFKIKDFLSRANGFEFKPNMLKKDWRNFDALINRNQAWDDAYISKIAQLIDGIANLKITPKSVRTVKAKTLDQVLASRTDLDPNREDELFKGFIQAGKSQAAANALAAKVNYNREDIGVSNVKISYDEGQKSSYVVANVNGRKTQCTLNEQSISFNPNSSDARRLAAQLAVQSGATGIKVLPGAEFSLQEKK</sequence>
<organism evidence="1 2">
    <name type="scientific">Piscirickettsia litoralis</name>
    <dbReference type="NCBI Taxonomy" id="1891921"/>
    <lineage>
        <taxon>Bacteria</taxon>
        <taxon>Pseudomonadati</taxon>
        <taxon>Pseudomonadota</taxon>
        <taxon>Gammaproteobacteria</taxon>
        <taxon>Thiotrichales</taxon>
        <taxon>Piscirickettsiaceae</taxon>
        <taxon>Piscirickettsia</taxon>
    </lineage>
</organism>
<protein>
    <submittedName>
        <fullName evidence="1">Uncharacterized protein</fullName>
    </submittedName>
</protein>
<name>A0ABX3A4R2_9GAMM</name>
<dbReference type="RefSeq" id="WP_069313645.1">
    <property type="nucleotide sequence ID" value="NZ_MDTU01000001.1"/>
</dbReference>
<evidence type="ECO:0000313" key="1">
    <source>
        <dbReference type="EMBL" id="ODN43849.1"/>
    </source>
</evidence>
<evidence type="ECO:0000313" key="2">
    <source>
        <dbReference type="Proteomes" id="UP000094329"/>
    </source>
</evidence>
<gene>
    <name evidence="1" type="ORF">BGC07_14325</name>
</gene>
<proteinExistence type="predicted"/>
<dbReference type="Proteomes" id="UP000094329">
    <property type="component" value="Unassembled WGS sequence"/>
</dbReference>
<dbReference type="EMBL" id="MDTU01000001">
    <property type="protein sequence ID" value="ODN43849.1"/>
    <property type="molecule type" value="Genomic_DNA"/>
</dbReference>